<feature type="region of interest" description="Disordered" evidence="6">
    <location>
        <begin position="1"/>
        <end position="21"/>
    </location>
</feature>
<evidence type="ECO:0000259" key="7">
    <source>
        <dbReference type="PROSITE" id="PS50066"/>
    </source>
</evidence>
<dbReference type="Gene3D" id="3.40.1810.10">
    <property type="entry name" value="Transcription factor, MADS-box"/>
    <property type="match status" value="1"/>
</dbReference>
<evidence type="ECO:0000256" key="3">
    <source>
        <dbReference type="ARBA" id="ARBA00023125"/>
    </source>
</evidence>
<dbReference type="FunFam" id="3.40.1810.10:FF:000006">
    <property type="entry name" value="Agamous-like MADS-box protein AGL62"/>
    <property type="match status" value="1"/>
</dbReference>
<name>A0A8S0VL40_OLEEU</name>
<reference evidence="8 9" key="1">
    <citation type="submission" date="2019-12" db="EMBL/GenBank/DDBJ databases">
        <authorList>
            <person name="Alioto T."/>
            <person name="Alioto T."/>
            <person name="Gomez Garrido J."/>
        </authorList>
    </citation>
    <scope>NUCLEOTIDE SEQUENCE [LARGE SCALE GENOMIC DNA]</scope>
</reference>
<keyword evidence="2" id="KW-0805">Transcription regulation</keyword>
<dbReference type="CDD" id="cd00265">
    <property type="entry name" value="MADS_MEF2_like"/>
    <property type="match status" value="1"/>
</dbReference>
<dbReference type="Gramene" id="OE9A070847T1">
    <property type="protein sequence ID" value="OE9A070847C1"/>
    <property type="gene ID" value="OE9A070847"/>
</dbReference>
<keyword evidence="5" id="KW-0539">Nucleus</keyword>
<evidence type="ECO:0000256" key="4">
    <source>
        <dbReference type="ARBA" id="ARBA00023163"/>
    </source>
</evidence>
<comment type="subcellular location">
    <subcellularLocation>
        <location evidence="1">Nucleus</location>
    </subcellularLocation>
</comment>
<dbReference type="GO" id="GO:0000981">
    <property type="term" value="F:DNA-binding transcription factor activity, RNA polymerase II-specific"/>
    <property type="evidence" value="ECO:0007669"/>
    <property type="project" value="TreeGrafter"/>
</dbReference>
<evidence type="ECO:0000256" key="2">
    <source>
        <dbReference type="ARBA" id="ARBA00023015"/>
    </source>
</evidence>
<dbReference type="GO" id="GO:0005634">
    <property type="term" value="C:nucleus"/>
    <property type="evidence" value="ECO:0007669"/>
    <property type="project" value="UniProtKB-SubCell"/>
</dbReference>
<dbReference type="SMART" id="SM00432">
    <property type="entry name" value="MADS"/>
    <property type="match status" value="1"/>
</dbReference>
<evidence type="ECO:0000313" key="9">
    <source>
        <dbReference type="Proteomes" id="UP000594638"/>
    </source>
</evidence>
<dbReference type="InterPro" id="IPR033896">
    <property type="entry name" value="MEF2-like_N"/>
</dbReference>
<dbReference type="GO" id="GO:0045944">
    <property type="term" value="P:positive regulation of transcription by RNA polymerase II"/>
    <property type="evidence" value="ECO:0007669"/>
    <property type="project" value="InterPro"/>
</dbReference>
<dbReference type="PROSITE" id="PS50066">
    <property type="entry name" value="MADS_BOX_2"/>
    <property type="match status" value="1"/>
</dbReference>
<keyword evidence="9" id="KW-1185">Reference proteome</keyword>
<evidence type="ECO:0000256" key="6">
    <source>
        <dbReference type="SAM" id="MobiDB-lite"/>
    </source>
</evidence>
<evidence type="ECO:0000256" key="1">
    <source>
        <dbReference type="ARBA" id="ARBA00004123"/>
    </source>
</evidence>
<dbReference type="InterPro" id="IPR002100">
    <property type="entry name" value="TF_MADSbox"/>
</dbReference>
<comment type="caution">
    <text evidence="8">The sequence shown here is derived from an EMBL/GenBank/DDBJ whole genome shotgun (WGS) entry which is preliminary data.</text>
</comment>
<protein>
    <submittedName>
        <fullName evidence="8">Agamous-like MADS-box AGL62</fullName>
    </submittedName>
</protein>
<dbReference type="PRINTS" id="PR00404">
    <property type="entry name" value="MADSDOMAIN"/>
</dbReference>
<feature type="domain" description="MADS-box" evidence="7">
    <location>
        <begin position="12"/>
        <end position="72"/>
    </location>
</feature>
<dbReference type="EMBL" id="CACTIH010009378">
    <property type="protein sequence ID" value="CAA3030519.1"/>
    <property type="molecule type" value="Genomic_DNA"/>
</dbReference>
<dbReference type="GO" id="GO:0000978">
    <property type="term" value="F:RNA polymerase II cis-regulatory region sequence-specific DNA binding"/>
    <property type="evidence" value="ECO:0007669"/>
    <property type="project" value="TreeGrafter"/>
</dbReference>
<keyword evidence="4" id="KW-0804">Transcription</keyword>
<proteinExistence type="predicted"/>
<dbReference type="PANTHER" id="PTHR11945">
    <property type="entry name" value="MADS BOX PROTEIN"/>
    <property type="match status" value="1"/>
</dbReference>
<gene>
    <name evidence="8" type="ORF">OLEA9_A070847</name>
</gene>
<feature type="region of interest" description="Disordered" evidence="6">
    <location>
        <begin position="337"/>
        <end position="426"/>
    </location>
</feature>
<dbReference type="Proteomes" id="UP000594638">
    <property type="component" value="Unassembled WGS sequence"/>
</dbReference>
<organism evidence="8 9">
    <name type="scientific">Olea europaea subsp. europaea</name>
    <dbReference type="NCBI Taxonomy" id="158383"/>
    <lineage>
        <taxon>Eukaryota</taxon>
        <taxon>Viridiplantae</taxon>
        <taxon>Streptophyta</taxon>
        <taxon>Embryophyta</taxon>
        <taxon>Tracheophyta</taxon>
        <taxon>Spermatophyta</taxon>
        <taxon>Magnoliopsida</taxon>
        <taxon>eudicotyledons</taxon>
        <taxon>Gunneridae</taxon>
        <taxon>Pentapetalae</taxon>
        <taxon>asterids</taxon>
        <taxon>lamiids</taxon>
        <taxon>Lamiales</taxon>
        <taxon>Oleaceae</taxon>
        <taxon>Oleeae</taxon>
        <taxon>Olea</taxon>
    </lineage>
</organism>
<keyword evidence="3" id="KW-0238">DNA-binding</keyword>
<dbReference type="InterPro" id="IPR036879">
    <property type="entry name" value="TF_MADSbox_sf"/>
</dbReference>
<dbReference type="OrthoDB" id="10351740at2759"/>
<dbReference type="GO" id="GO:0046983">
    <property type="term" value="F:protein dimerization activity"/>
    <property type="evidence" value="ECO:0007669"/>
    <property type="project" value="InterPro"/>
</dbReference>
<sequence length="426" mass="45415">MSQGGRSGRRGRGRQRVNMAKMENDNNLQVTFSKRRAGLFKKASELCTLCDVEIGVIVFSPSDKAFSFGHPNINAICDRFLSQNNAPQLPDPVTQMVEAHRTSNIIQRNQDLTNVDSTIESLKRSIKEKEEMKLVGIAQQWFPPSIDNLDFHQLQDLLARYAHFKNIVDFEVQRASNPGNQYFPTSAGTNPNFPVHEGEDLGFPGLVTSGFAAPNYSTTVPVAVHGSTVPAASFGGDGVNTFATGVFTTPTHYVASGSNEMVLDVSSNPSNYLVPAGVSGVSNLIATAAPYVPMGMGSIFPTYGMASSSRATAPVFDQRNPSPGEGSSRVMALPVFDPRNPSLGEGSSRVTALPLFDPRNPSLGEGSSSVMALRVFDPRNPSPGREGSTRATALPLFDPRNPSTGEGNGASGSNADAPPAYGSRAM</sequence>
<dbReference type="Pfam" id="PF00319">
    <property type="entry name" value="SRF-TF"/>
    <property type="match status" value="1"/>
</dbReference>
<dbReference type="AlphaFoldDB" id="A0A8S0VL40"/>
<dbReference type="PANTHER" id="PTHR11945:SF629">
    <property type="entry name" value="OS02G0164450 PROTEIN"/>
    <property type="match status" value="1"/>
</dbReference>
<evidence type="ECO:0000256" key="5">
    <source>
        <dbReference type="ARBA" id="ARBA00023242"/>
    </source>
</evidence>
<dbReference type="SUPFAM" id="SSF55455">
    <property type="entry name" value="SRF-like"/>
    <property type="match status" value="1"/>
</dbReference>
<accession>A0A8S0VL40</accession>
<evidence type="ECO:0000313" key="8">
    <source>
        <dbReference type="EMBL" id="CAA3030519.1"/>
    </source>
</evidence>